<reference evidence="1" key="1">
    <citation type="journal article" date="2017" name="J. Phycol.">
        <title>Analysis of chloroplast genomes and a supermatrix inform reclassification of the Rhodomelaceae (Rhodophyta).</title>
        <authorList>
            <person name="Diaz-Tapia P."/>
            <person name="Maggs C.A."/>
            <person name="West J.A."/>
            <person name="Verbruggen H."/>
        </authorList>
    </citation>
    <scope>NUCLEOTIDE SEQUENCE</scope>
    <source>
        <strain evidence="1">PD644</strain>
    </source>
</reference>
<dbReference type="SUPFAM" id="SSF46785">
    <property type="entry name" value="Winged helix' DNA-binding domain"/>
    <property type="match status" value="1"/>
</dbReference>
<dbReference type="InterPro" id="IPR036390">
    <property type="entry name" value="WH_DNA-bd_sf"/>
</dbReference>
<proteinExistence type="predicted"/>
<geneLocation type="chloroplast" evidence="1"/>
<dbReference type="EMBL" id="MF101430">
    <property type="protein sequence ID" value="ARW64032.1"/>
    <property type="molecule type" value="Genomic_DNA"/>
</dbReference>
<sequence>MKWLSFLSSQKIPYYVYKLNREDSIIIHKYSLETNQSIIVAYGSIYVSKIFTNTETLPIALLGKNSIFIKENNNINNEFYYQLTALETTYIISFKEDDLKGIVKFRINLIGILISSYKKTIEEYEAMNQVMCQRYLKNRIYQLILLICLKFGIISDTKIQIPFQVSNKHIATITGTNTTNISKLLRNISKNLFIKISNKKKIYINNIFEIRLK</sequence>
<gene>
    <name evidence="1" type="primary">ntcA</name>
</gene>
<dbReference type="InterPro" id="IPR014710">
    <property type="entry name" value="RmlC-like_jellyroll"/>
</dbReference>
<dbReference type="AlphaFoldDB" id="A0A1Z1MDT3"/>
<dbReference type="GeneID" id="33357258"/>
<dbReference type="RefSeq" id="YP_009395264.1">
    <property type="nucleotide sequence ID" value="NC_035276.1"/>
</dbReference>
<keyword evidence="1" id="KW-0934">Plastid</keyword>
<name>A0A1Z1MDT3_9FLOR</name>
<evidence type="ECO:0000313" key="1">
    <source>
        <dbReference type="EMBL" id="ARW64032.1"/>
    </source>
</evidence>
<keyword evidence="1" id="KW-0150">Chloroplast</keyword>
<dbReference type="Gene3D" id="2.60.120.10">
    <property type="entry name" value="Jelly Rolls"/>
    <property type="match status" value="1"/>
</dbReference>
<accession>A0A1Z1MDT3</accession>
<protein>
    <submittedName>
        <fullName evidence="1">Global nitrogen transcriptional regulator</fullName>
    </submittedName>
</protein>
<organism evidence="1">
    <name type="scientific">Alsidium seaforthii</name>
    <dbReference type="NCBI Taxonomy" id="2007182"/>
    <lineage>
        <taxon>Eukaryota</taxon>
        <taxon>Rhodophyta</taxon>
        <taxon>Florideophyceae</taxon>
        <taxon>Rhodymeniophycidae</taxon>
        <taxon>Ceramiales</taxon>
        <taxon>Rhodomelaceae</taxon>
        <taxon>Polysiphonioideae</taxon>
        <taxon>Alsidium</taxon>
    </lineage>
</organism>